<dbReference type="PROSITE" id="PS50893">
    <property type="entry name" value="ABC_TRANSPORTER_2"/>
    <property type="match status" value="1"/>
</dbReference>
<dbReference type="PANTHER" id="PTHR42711:SF5">
    <property type="entry name" value="ABC TRANSPORTER ATP-BINDING PROTEIN NATA"/>
    <property type="match status" value="1"/>
</dbReference>
<evidence type="ECO:0000256" key="3">
    <source>
        <dbReference type="ARBA" id="ARBA00022741"/>
    </source>
</evidence>
<proteinExistence type="inferred from homology"/>
<evidence type="ECO:0000313" key="7">
    <source>
        <dbReference type="Proteomes" id="UP000248410"/>
    </source>
</evidence>
<dbReference type="GO" id="GO:0016887">
    <property type="term" value="F:ATP hydrolysis activity"/>
    <property type="evidence" value="ECO:0007669"/>
    <property type="project" value="InterPro"/>
</dbReference>
<evidence type="ECO:0000313" key="6">
    <source>
        <dbReference type="EMBL" id="AWR96770.1"/>
    </source>
</evidence>
<sequence>MLKAIHVYKTLNDDEILHDINLEIKRGDKIGLIGLHNSGKTVLLDILSGNIRPSRGKVIMDEQGNKFNRKKISYIPQIPILNLSYTPRELVKYIDGEEYFLEQLGINPNTKIRDLSLNEKKRIFLALSLNFSPEYLLIDEINDDQVLKKFFVEFKGGALVTSHSIKKIWDLIKDVIIINKGKIVYKGSKEDLLYKIITIKKEELTNNLNNYDYDMEGDYVEIWLKIKDKINGIKGKETLVDPDDVILRYYIRN</sequence>
<dbReference type="Proteomes" id="UP000248410">
    <property type="component" value="Chromosome"/>
</dbReference>
<dbReference type="AlphaFoldDB" id="A0A2U9IL83"/>
<name>A0A2U9IL83_9CREN</name>
<dbReference type="Gene3D" id="3.40.50.300">
    <property type="entry name" value="P-loop containing nucleotide triphosphate hydrolases"/>
    <property type="match status" value="1"/>
</dbReference>
<dbReference type="EMBL" id="CP029288">
    <property type="protein sequence ID" value="AWR96770.1"/>
    <property type="molecule type" value="Genomic_DNA"/>
</dbReference>
<comment type="similarity">
    <text evidence="1">Belongs to the ABC transporter superfamily.</text>
</comment>
<dbReference type="SUPFAM" id="SSF52540">
    <property type="entry name" value="P-loop containing nucleoside triphosphate hydrolases"/>
    <property type="match status" value="1"/>
</dbReference>
<keyword evidence="2" id="KW-0813">Transport</keyword>
<keyword evidence="4" id="KW-0067">ATP-binding</keyword>
<dbReference type="InterPro" id="IPR050763">
    <property type="entry name" value="ABC_transporter_ATP-binding"/>
</dbReference>
<keyword evidence="7" id="KW-1185">Reference proteome</keyword>
<dbReference type="GO" id="GO:0005524">
    <property type="term" value="F:ATP binding"/>
    <property type="evidence" value="ECO:0007669"/>
    <property type="project" value="UniProtKB-KW"/>
</dbReference>
<keyword evidence="3" id="KW-0547">Nucleotide-binding</keyword>
<dbReference type="Pfam" id="PF00005">
    <property type="entry name" value="ABC_tran"/>
    <property type="match status" value="1"/>
</dbReference>
<protein>
    <recommendedName>
        <fullName evidence="5">ABC transporter domain-containing protein</fullName>
    </recommendedName>
</protein>
<organism evidence="6 7">
    <name type="scientific">Acidianus sulfidivorans JP7</name>
    <dbReference type="NCBI Taxonomy" id="619593"/>
    <lineage>
        <taxon>Archaea</taxon>
        <taxon>Thermoproteota</taxon>
        <taxon>Thermoprotei</taxon>
        <taxon>Sulfolobales</taxon>
        <taxon>Sulfolobaceae</taxon>
        <taxon>Acidianus</taxon>
    </lineage>
</organism>
<feature type="domain" description="ABC transporter" evidence="5">
    <location>
        <begin position="2"/>
        <end position="205"/>
    </location>
</feature>
<dbReference type="PANTHER" id="PTHR42711">
    <property type="entry name" value="ABC TRANSPORTER ATP-BINDING PROTEIN"/>
    <property type="match status" value="1"/>
</dbReference>
<dbReference type="InterPro" id="IPR003439">
    <property type="entry name" value="ABC_transporter-like_ATP-bd"/>
</dbReference>
<gene>
    <name evidence="6" type="ORF">DFR86_03835</name>
</gene>
<accession>A0A2U9IL83</accession>
<dbReference type="KEGG" id="asul:DFR86_03835"/>
<dbReference type="RefSeq" id="WP_110379660.1">
    <property type="nucleotide sequence ID" value="NZ_CP029288.2"/>
</dbReference>
<dbReference type="OrthoDB" id="36325at2157"/>
<evidence type="ECO:0000256" key="4">
    <source>
        <dbReference type="ARBA" id="ARBA00022840"/>
    </source>
</evidence>
<evidence type="ECO:0000256" key="1">
    <source>
        <dbReference type="ARBA" id="ARBA00005417"/>
    </source>
</evidence>
<evidence type="ECO:0000256" key="2">
    <source>
        <dbReference type="ARBA" id="ARBA00022448"/>
    </source>
</evidence>
<dbReference type="InterPro" id="IPR027417">
    <property type="entry name" value="P-loop_NTPase"/>
</dbReference>
<dbReference type="GeneID" id="36837070"/>
<evidence type="ECO:0000259" key="5">
    <source>
        <dbReference type="PROSITE" id="PS50893"/>
    </source>
</evidence>
<reference evidence="6 7" key="1">
    <citation type="submission" date="2018-05" db="EMBL/GenBank/DDBJ databases">
        <title>Complete Genome Sequences of Extremely Thermoacidophilic, Metal-Mobilizing Type-Strain Members of the Archaeal Family Sulfolobaceae: Acidianus brierleyi DSM-1651T, Acidianus sulfidivorans DSM-18786T, Metallosphaera hakonensis DSM-7519T, and Metallosphaera prunae DSM-10039T.</title>
        <authorList>
            <person name="Counts J.A."/>
            <person name="Kelly R.M."/>
        </authorList>
    </citation>
    <scope>NUCLEOTIDE SEQUENCE [LARGE SCALE GENOMIC DNA]</scope>
    <source>
        <strain evidence="6 7">JP7</strain>
    </source>
</reference>